<comment type="caution">
    <text evidence="3">The sequence shown here is derived from an EMBL/GenBank/DDBJ whole genome shotgun (WGS) entry which is preliminary data.</text>
</comment>
<keyword evidence="4" id="KW-1185">Reference proteome</keyword>
<feature type="chain" id="PRO_5040178891" description="Lysophospholipase A" evidence="2">
    <location>
        <begin position="23"/>
        <end position="352"/>
    </location>
</feature>
<evidence type="ECO:0000313" key="4">
    <source>
        <dbReference type="Proteomes" id="UP000758603"/>
    </source>
</evidence>
<dbReference type="Gene3D" id="3.40.50.1110">
    <property type="entry name" value="SGNH hydrolase"/>
    <property type="match status" value="1"/>
</dbReference>
<dbReference type="PANTHER" id="PTHR45648:SF85">
    <property type="entry name" value="A, PUTATIVE (AFU_ORTHOLOGUE AFUA_2G10760)-RELATED"/>
    <property type="match status" value="1"/>
</dbReference>
<gene>
    <name evidence="3" type="ORF">BKA67DRAFT_252844</name>
</gene>
<dbReference type="Proteomes" id="UP000758603">
    <property type="component" value="Unassembled WGS sequence"/>
</dbReference>
<keyword evidence="2" id="KW-0732">Signal</keyword>
<dbReference type="RefSeq" id="XP_045960232.1">
    <property type="nucleotide sequence ID" value="XM_046095756.1"/>
</dbReference>
<dbReference type="GeneID" id="70124649"/>
<protein>
    <recommendedName>
        <fullName evidence="5">Lysophospholipase A</fullName>
    </recommendedName>
</protein>
<dbReference type="SUPFAM" id="SSF52266">
    <property type="entry name" value="SGNH hydrolase"/>
    <property type="match status" value="1"/>
</dbReference>
<dbReference type="AlphaFoldDB" id="A0A9P8UPH7"/>
<feature type="signal peptide" evidence="2">
    <location>
        <begin position="1"/>
        <end position="22"/>
    </location>
</feature>
<proteinExistence type="predicted"/>
<reference evidence="3" key="1">
    <citation type="journal article" date="2021" name="Nat. Commun.">
        <title>Genetic determinants of endophytism in the Arabidopsis root mycobiome.</title>
        <authorList>
            <person name="Mesny F."/>
            <person name="Miyauchi S."/>
            <person name="Thiergart T."/>
            <person name="Pickel B."/>
            <person name="Atanasova L."/>
            <person name="Karlsson M."/>
            <person name="Huettel B."/>
            <person name="Barry K.W."/>
            <person name="Haridas S."/>
            <person name="Chen C."/>
            <person name="Bauer D."/>
            <person name="Andreopoulos W."/>
            <person name="Pangilinan J."/>
            <person name="LaButti K."/>
            <person name="Riley R."/>
            <person name="Lipzen A."/>
            <person name="Clum A."/>
            <person name="Drula E."/>
            <person name="Henrissat B."/>
            <person name="Kohler A."/>
            <person name="Grigoriev I.V."/>
            <person name="Martin F.M."/>
            <person name="Hacquard S."/>
        </authorList>
    </citation>
    <scope>NUCLEOTIDE SEQUENCE</scope>
    <source>
        <strain evidence="3">MPI-SDFR-AT-0073</strain>
    </source>
</reference>
<organism evidence="3 4">
    <name type="scientific">Truncatella angustata</name>
    <dbReference type="NCBI Taxonomy" id="152316"/>
    <lineage>
        <taxon>Eukaryota</taxon>
        <taxon>Fungi</taxon>
        <taxon>Dikarya</taxon>
        <taxon>Ascomycota</taxon>
        <taxon>Pezizomycotina</taxon>
        <taxon>Sordariomycetes</taxon>
        <taxon>Xylariomycetidae</taxon>
        <taxon>Amphisphaeriales</taxon>
        <taxon>Sporocadaceae</taxon>
        <taxon>Truncatella</taxon>
    </lineage>
</organism>
<dbReference type="EMBL" id="JAGPXC010000003">
    <property type="protein sequence ID" value="KAH6655967.1"/>
    <property type="molecule type" value="Genomic_DNA"/>
</dbReference>
<dbReference type="Pfam" id="PF00657">
    <property type="entry name" value="Lipase_GDSL"/>
    <property type="match status" value="1"/>
</dbReference>
<dbReference type="CDD" id="cd01846">
    <property type="entry name" value="fatty_acyltransferase_like"/>
    <property type="match status" value="1"/>
</dbReference>
<dbReference type="OrthoDB" id="1600564at2759"/>
<keyword evidence="1" id="KW-0378">Hydrolase</keyword>
<dbReference type="GO" id="GO:0016788">
    <property type="term" value="F:hydrolase activity, acting on ester bonds"/>
    <property type="evidence" value="ECO:0007669"/>
    <property type="project" value="InterPro"/>
</dbReference>
<dbReference type="InterPro" id="IPR051058">
    <property type="entry name" value="GDSL_Est/Lipase"/>
</dbReference>
<dbReference type="InterPro" id="IPR036514">
    <property type="entry name" value="SGNH_hydro_sf"/>
</dbReference>
<name>A0A9P8UPH7_9PEZI</name>
<evidence type="ECO:0008006" key="5">
    <source>
        <dbReference type="Google" id="ProtNLM"/>
    </source>
</evidence>
<evidence type="ECO:0000313" key="3">
    <source>
        <dbReference type="EMBL" id="KAH6655967.1"/>
    </source>
</evidence>
<evidence type="ECO:0000256" key="2">
    <source>
        <dbReference type="SAM" id="SignalP"/>
    </source>
</evidence>
<dbReference type="InterPro" id="IPR001087">
    <property type="entry name" value="GDSL"/>
</dbReference>
<sequence>MAPSIAASLLSLIALGLPIASAGCIPHEDKSHFNWGDIEYLIAFGDSYTFVQGTYGYPNYSFIGNYLPGELSFTPTELLTNRIVQNFTGTAEGGPNWVEYLTNCAVEPGEHLPSDCDVQLWDFAFAGADIAEEFLPLHHNYTTPLVNQTAQYLTWAEPVLGPRIGDKRKKALVAIWIGINDVNDSQSKKPTNISFADFWEAEVNAVFDQSVTPLFHAGYRNFLFVNLPPLDRTAANQAKATPSPSKEQIDLWDGILANHTQDFADEHDTVKAMVYDANTFLNAVMDNPGQYGITNLTYCPDYAQLEAATNPGKYGCLDLDEYFWYNSGHLASHTHKILVPDIANFLESQSAH</sequence>
<evidence type="ECO:0000256" key="1">
    <source>
        <dbReference type="ARBA" id="ARBA00022801"/>
    </source>
</evidence>
<accession>A0A9P8UPH7</accession>
<dbReference type="PANTHER" id="PTHR45648">
    <property type="entry name" value="GDSL LIPASE/ACYLHYDROLASE FAMILY PROTEIN (AFU_ORTHOLOGUE AFUA_4G14700)"/>
    <property type="match status" value="1"/>
</dbReference>